<comment type="caution">
    <text evidence="1">The sequence shown here is derived from an EMBL/GenBank/DDBJ whole genome shotgun (WGS) entry which is preliminary data.</text>
</comment>
<evidence type="ECO:0000313" key="1">
    <source>
        <dbReference type="EMBL" id="KAF3450446.1"/>
    </source>
</evidence>
<dbReference type="EMBL" id="VOIH02000003">
    <property type="protein sequence ID" value="KAF3450446.1"/>
    <property type="molecule type" value="Genomic_DNA"/>
</dbReference>
<gene>
    <name evidence="1" type="ORF">FNV43_RR06528</name>
</gene>
<sequence length="101" mass="11338">MAADQKDEESNIVVDLRTRVSNLSKYINIMDKDETQLKELLNSSTTVAIGGGNLDYLGFKILEDDVAVESSSSSKPKKVDRVIQIAKARYQEKKAKEMEWA</sequence>
<name>A0A8K0HDL1_9ROSA</name>
<evidence type="ECO:0000313" key="2">
    <source>
        <dbReference type="Proteomes" id="UP000796880"/>
    </source>
</evidence>
<protein>
    <submittedName>
        <fullName evidence="1">Uncharacterized protein</fullName>
    </submittedName>
</protein>
<keyword evidence="2" id="KW-1185">Reference proteome</keyword>
<proteinExistence type="predicted"/>
<dbReference type="AlphaFoldDB" id="A0A8K0HDL1"/>
<reference evidence="1" key="1">
    <citation type="submission" date="2020-03" db="EMBL/GenBank/DDBJ databases">
        <title>A high-quality chromosome-level genome assembly of a woody plant with both climbing and erect habits, Rhamnella rubrinervis.</title>
        <authorList>
            <person name="Lu Z."/>
            <person name="Yang Y."/>
            <person name="Zhu X."/>
            <person name="Sun Y."/>
        </authorList>
    </citation>
    <scope>NUCLEOTIDE SEQUENCE</scope>
    <source>
        <strain evidence="1">BYM</strain>
        <tissue evidence="1">Leaf</tissue>
    </source>
</reference>
<dbReference type="Proteomes" id="UP000796880">
    <property type="component" value="Unassembled WGS sequence"/>
</dbReference>
<organism evidence="1 2">
    <name type="scientific">Rhamnella rubrinervis</name>
    <dbReference type="NCBI Taxonomy" id="2594499"/>
    <lineage>
        <taxon>Eukaryota</taxon>
        <taxon>Viridiplantae</taxon>
        <taxon>Streptophyta</taxon>
        <taxon>Embryophyta</taxon>
        <taxon>Tracheophyta</taxon>
        <taxon>Spermatophyta</taxon>
        <taxon>Magnoliopsida</taxon>
        <taxon>eudicotyledons</taxon>
        <taxon>Gunneridae</taxon>
        <taxon>Pentapetalae</taxon>
        <taxon>rosids</taxon>
        <taxon>fabids</taxon>
        <taxon>Rosales</taxon>
        <taxon>Rhamnaceae</taxon>
        <taxon>rhamnoid group</taxon>
        <taxon>Rhamneae</taxon>
        <taxon>Rhamnella</taxon>
    </lineage>
</organism>
<accession>A0A8K0HDL1</accession>